<dbReference type="SMR" id="A0A482X514"/>
<name>A0A482X514_LAOST</name>
<feature type="chain" id="PRO_5019860275" description="Osteopetrosis-associated transmembrane protein 1" evidence="3">
    <location>
        <begin position="19"/>
        <end position="327"/>
    </location>
</feature>
<feature type="signal peptide" evidence="3">
    <location>
        <begin position="1"/>
        <end position="18"/>
    </location>
</feature>
<proteinExistence type="predicted"/>
<dbReference type="Pfam" id="PF09777">
    <property type="entry name" value="OSTMP1"/>
    <property type="match status" value="1"/>
</dbReference>
<dbReference type="AlphaFoldDB" id="A0A482X514"/>
<dbReference type="STRING" id="195883.A0A482X514"/>
<feature type="region of interest" description="Disordered" evidence="1">
    <location>
        <begin position="290"/>
        <end position="327"/>
    </location>
</feature>
<evidence type="ECO:0000256" key="3">
    <source>
        <dbReference type="SAM" id="SignalP"/>
    </source>
</evidence>
<feature type="compositionally biased region" description="Basic and acidic residues" evidence="1">
    <location>
        <begin position="290"/>
        <end position="302"/>
    </location>
</feature>
<evidence type="ECO:0000313" key="5">
    <source>
        <dbReference type="Proteomes" id="UP000291343"/>
    </source>
</evidence>
<evidence type="ECO:0000313" key="4">
    <source>
        <dbReference type="EMBL" id="RZF40696.1"/>
    </source>
</evidence>
<keyword evidence="3" id="KW-0732">Signal</keyword>
<sequence length="327" mass="37031">MVSSQVLISLYYLFEVLCFVLVNCTHLDKKGNNDSDFVVVGNIDDDKDGCQYLLESFAHTSANFTFCAISHARPITLCQQCKDPYLLTVGVHDDILKLEDEAGELCKEKLLNLDRLQVVEGGFSYIKNLWGRAECDLCYDKGTDNKPLELNQQTKEILHLYNLTQECIDKHQNETSMYHNDPPVCSECKQLYLDLNSKYNELKDNSPFCMDITDLMNSTRYEWSVTIKCCLERQKPELMFLLATSIISVLPVALYIMACSFSGKKKQNIVLRKRVSIPYPNEDEAIHKIDDARTPLVDDPKPESSVNGNINAGASQSNVSRIAEGDQ</sequence>
<reference evidence="4 5" key="1">
    <citation type="journal article" date="2017" name="Gigascience">
        <title>Genome sequence of the small brown planthopper, Laodelphax striatellus.</title>
        <authorList>
            <person name="Zhu J."/>
            <person name="Jiang F."/>
            <person name="Wang X."/>
            <person name="Yang P."/>
            <person name="Bao Y."/>
            <person name="Zhao W."/>
            <person name="Wang W."/>
            <person name="Lu H."/>
            <person name="Wang Q."/>
            <person name="Cui N."/>
            <person name="Li J."/>
            <person name="Chen X."/>
            <person name="Luo L."/>
            <person name="Yu J."/>
            <person name="Kang L."/>
            <person name="Cui F."/>
        </authorList>
    </citation>
    <scope>NUCLEOTIDE SEQUENCE [LARGE SCALE GENOMIC DNA]</scope>
    <source>
        <strain evidence="4">Lst14</strain>
    </source>
</reference>
<dbReference type="GO" id="GO:0005829">
    <property type="term" value="C:cytosol"/>
    <property type="evidence" value="ECO:0007669"/>
    <property type="project" value="TreeGrafter"/>
</dbReference>
<feature type="transmembrane region" description="Helical" evidence="2">
    <location>
        <begin position="238"/>
        <end position="258"/>
    </location>
</feature>
<dbReference type="FunCoup" id="A0A482X514">
    <property type="interactions" value="810"/>
</dbReference>
<gene>
    <name evidence="4" type="ORF">LSTR_LSTR007987</name>
</gene>
<comment type="caution">
    <text evidence="4">The sequence shown here is derived from an EMBL/GenBank/DDBJ whole genome shotgun (WGS) entry which is preliminary data.</text>
</comment>
<dbReference type="InterPro" id="IPR019172">
    <property type="entry name" value="Osteopetrosis-assoc_TM_1"/>
</dbReference>
<evidence type="ECO:0000256" key="2">
    <source>
        <dbReference type="SAM" id="Phobius"/>
    </source>
</evidence>
<keyword evidence="2" id="KW-1133">Transmembrane helix</keyword>
<evidence type="ECO:0000256" key="1">
    <source>
        <dbReference type="SAM" id="MobiDB-lite"/>
    </source>
</evidence>
<keyword evidence="5" id="KW-1185">Reference proteome</keyword>
<keyword evidence="2" id="KW-0812">Transmembrane</keyword>
<accession>A0A482X514</accession>
<organism evidence="4 5">
    <name type="scientific">Laodelphax striatellus</name>
    <name type="common">Small brown planthopper</name>
    <name type="synonym">Delphax striatella</name>
    <dbReference type="NCBI Taxonomy" id="195883"/>
    <lineage>
        <taxon>Eukaryota</taxon>
        <taxon>Metazoa</taxon>
        <taxon>Ecdysozoa</taxon>
        <taxon>Arthropoda</taxon>
        <taxon>Hexapoda</taxon>
        <taxon>Insecta</taxon>
        <taxon>Pterygota</taxon>
        <taxon>Neoptera</taxon>
        <taxon>Paraneoptera</taxon>
        <taxon>Hemiptera</taxon>
        <taxon>Auchenorrhyncha</taxon>
        <taxon>Fulgoroidea</taxon>
        <taxon>Delphacidae</taxon>
        <taxon>Criomorphinae</taxon>
        <taxon>Laodelphax</taxon>
    </lineage>
</organism>
<protein>
    <recommendedName>
        <fullName evidence="6">Osteopetrosis-associated transmembrane protein 1</fullName>
    </recommendedName>
</protein>
<dbReference type="PANTHER" id="PTHR15644">
    <property type="entry name" value="OSTEOPETROSIS ASSOCIATED TRANSMEMBRANE PROTEIN 1"/>
    <property type="match status" value="1"/>
</dbReference>
<feature type="compositionally biased region" description="Polar residues" evidence="1">
    <location>
        <begin position="304"/>
        <end position="320"/>
    </location>
</feature>
<keyword evidence="2" id="KW-0472">Membrane</keyword>
<dbReference type="PANTHER" id="PTHR15644:SF2">
    <property type="entry name" value="OSTEOPETROSIS-ASSOCIATED TRANSMEMBRANE PROTEIN 1"/>
    <property type="match status" value="1"/>
</dbReference>
<dbReference type="EMBL" id="QKKF02017834">
    <property type="protein sequence ID" value="RZF40696.1"/>
    <property type="molecule type" value="Genomic_DNA"/>
</dbReference>
<evidence type="ECO:0008006" key="6">
    <source>
        <dbReference type="Google" id="ProtNLM"/>
    </source>
</evidence>
<dbReference type="InParanoid" id="A0A482X514"/>
<dbReference type="Proteomes" id="UP000291343">
    <property type="component" value="Unassembled WGS sequence"/>
</dbReference>
<dbReference type="OrthoDB" id="8021850at2759"/>